<gene>
    <name evidence="1" type="ORF">PFHG_05634</name>
</gene>
<evidence type="ECO:0000313" key="2">
    <source>
        <dbReference type="Proteomes" id="UP000054289"/>
    </source>
</evidence>
<proteinExistence type="predicted"/>
<dbReference type="AlphaFoldDB" id="A0A0L7K5X3"/>
<protein>
    <submittedName>
        <fullName evidence="1">Uncharacterized protein</fullName>
    </submittedName>
</protein>
<dbReference type="KEGG" id="pfh:PFHG_05634"/>
<evidence type="ECO:0000313" key="1">
    <source>
        <dbReference type="EMBL" id="KOB58788.1"/>
    </source>
</evidence>
<sequence>MENTDNEYNYNIGTDHFELLIKNICYELKKRDKNKNGLILYNSFVESWIYFKLNMIGPT</sequence>
<organism evidence="1 2">
    <name type="scientific">Plasmodium falciparum (isolate HB3)</name>
    <dbReference type="NCBI Taxonomy" id="137071"/>
    <lineage>
        <taxon>Eukaryota</taxon>
        <taxon>Sar</taxon>
        <taxon>Alveolata</taxon>
        <taxon>Apicomplexa</taxon>
        <taxon>Aconoidasida</taxon>
        <taxon>Haemosporida</taxon>
        <taxon>Plasmodiidae</taxon>
        <taxon>Plasmodium</taxon>
        <taxon>Plasmodium (Laverania)</taxon>
    </lineage>
</organism>
<dbReference type="EMBL" id="CH671925">
    <property type="protein sequence ID" value="KOB58788.1"/>
    <property type="molecule type" value="Genomic_DNA"/>
</dbReference>
<name>A0A0L7K5X3_PLAFX</name>
<reference evidence="2" key="2">
    <citation type="submission" date="2006-03" db="EMBL/GenBank/DDBJ databases">
        <title>The genome sequence of the Plasmodium falciparum HB3.</title>
        <authorList>
            <consortium name="The Broad Institute Genome Sequencing Platform"/>
            <person name="Birren B."/>
            <person name="Lander E."/>
            <person name="Galagan J."/>
            <person name="Nusbaum C."/>
            <person name="Devon K."/>
            <person name="Henn M."/>
            <person name="Jaffe D."/>
            <person name="Butler J."/>
            <person name="Alvarez P."/>
            <person name="Gnerre S."/>
            <person name="Grabherr M."/>
            <person name="Kleber M."/>
            <person name="Mauceli E."/>
            <person name="Brockman W."/>
            <person name="MacCallum I.A."/>
            <person name="Rounsley S."/>
            <person name="Young S."/>
            <person name="LaButti K."/>
            <person name="Pushparaj V."/>
            <person name="DeCaprio D."/>
            <person name="Crawford M."/>
            <person name="Koehrsen M."/>
            <person name="Engels R."/>
            <person name="Montgomery P."/>
            <person name="Pearson M."/>
            <person name="Howarth C."/>
            <person name="Larson L."/>
            <person name="Luoma S."/>
            <person name="White J."/>
            <person name="Kodira C."/>
            <person name="Zeng Q."/>
            <person name="Oleary S."/>
            <person name="Yandava C."/>
            <person name="Alvarado L."/>
            <person name="Wirth D."/>
            <person name="Volkman S."/>
            <person name="Hartl D."/>
        </authorList>
    </citation>
    <scope>NUCLEOTIDE SEQUENCE [LARGE SCALE GENOMIC DNA]</scope>
</reference>
<reference evidence="1 2" key="1">
    <citation type="submission" date="2006-03" db="EMBL/GenBank/DDBJ databases">
        <title>Annotation of Plasmodium falciparum HB3.</title>
        <authorList>
            <consortium name="The Broad Institute Genome Sequencing Platform"/>
            <person name="Volkman S.K."/>
            <person name="Neafsey D.E."/>
            <person name="Dash A.P."/>
            <person name="Chitnis C.E."/>
            <person name="Hartl D.L."/>
            <person name="Young S.K."/>
            <person name="Zeng Q."/>
            <person name="Koehrsen M."/>
            <person name="Alvarado L."/>
            <person name="Berlin A."/>
            <person name="Borenstein D."/>
            <person name="Chapman S.B."/>
            <person name="Chen Z."/>
            <person name="Engels R."/>
            <person name="Freedman E."/>
            <person name="Gellesch M."/>
            <person name="Goldberg J."/>
            <person name="Griggs A."/>
            <person name="Gujja S."/>
            <person name="Heilman E.R."/>
            <person name="Heiman D.I."/>
            <person name="Howarth C."/>
            <person name="Jen D."/>
            <person name="Larson L."/>
            <person name="Mehta T."/>
            <person name="Neiman D."/>
            <person name="Park D."/>
            <person name="Pearson M."/>
            <person name="Roberts A."/>
            <person name="Saif S."/>
            <person name="Shea T."/>
            <person name="Shenoy N."/>
            <person name="Sisk P."/>
            <person name="Stolte C."/>
            <person name="Sykes S."/>
            <person name="Walk T."/>
            <person name="White J."/>
            <person name="Yandava C."/>
            <person name="Haas B."/>
            <person name="Henn M.R."/>
            <person name="Nusbaum C."/>
            <person name="Birren B."/>
        </authorList>
    </citation>
    <scope>NUCLEOTIDE SEQUENCE [LARGE SCALE GENOMIC DNA]</scope>
    <source>
        <strain evidence="1">HB3</strain>
    </source>
</reference>
<accession>A0A0L7K5X3</accession>
<dbReference type="OMA" id="ESWIYFK"/>
<dbReference type="Proteomes" id="UP000054289">
    <property type="component" value="Unassembled WGS sequence"/>
</dbReference>